<name>A0AA87UR47_9MICO</name>
<accession>A0AA87UR47</accession>
<gene>
    <name evidence="1" type="ORF">ABA31_04900</name>
</gene>
<comment type="caution">
    <text evidence="1">The sequence shown here is derived from an EMBL/GenBank/DDBJ whole genome shotgun (WGS) entry which is preliminary data.</text>
</comment>
<keyword evidence="2" id="KW-1185">Reference proteome</keyword>
<reference evidence="1 2" key="1">
    <citation type="submission" date="2019-07" db="EMBL/GenBank/DDBJ databases">
        <title>Whole genome shotgun sequence of Agrococcus baldri NBRC 103055.</title>
        <authorList>
            <person name="Hosoyama A."/>
            <person name="Uohara A."/>
            <person name="Ohji S."/>
            <person name="Ichikawa N."/>
        </authorList>
    </citation>
    <scope>NUCLEOTIDE SEQUENCE [LARGE SCALE GENOMIC DNA]</scope>
    <source>
        <strain evidence="1 2">NBRC 103055</strain>
    </source>
</reference>
<proteinExistence type="predicted"/>
<evidence type="ECO:0000313" key="1">
    <source>
        <dbReference type="EMBL" id="GEK79139.1"/>
    </source>
</evidence>
<protein>
    <submittedName>
        <fullName evidence="1">Uncharacterized protein</fullName>
    </submittedName>
</protein>
<evidence type="ECO:0000313" key="2">
    <source>
        <dbReference type="Proteomes" id="UP000321749"/>
    </source>
</evidence>
<sequence>MPYACSYRGKKGTGAPEPKLTETTLTEATMKEKVLLPDASLTGSVSVRSILATAPAPGRGSLGLERQFGRSSDERAHGEWAAQHRQLRAGAPFARLGVAHR</sequence>
<organism evidence="1 2">
    <name type="scientific">Agrococcus baldri</name>
    <dbReference type="NCBI Taxonomy" id="153730"/>
    <lineage>
        <taxon>Bacteria</taxon>
        <taxon>Bacillati</taxon>
        <taxon>Actinomycetota</taxon>
        <taxon>Actinomycetes</taxon>
        <taxon>Micrococcales</taxon>
        <taxon>Microbacteriaceae</taxon>
        <taxon>Agrococcus</taxon>
    </lineage>
</organism>
<dbReference type="Proteomes" id="UP000321749">
    <property type="component" value="Unassembled WGS sequence"/>
</dbReference>
<dbReference type="AlphaFoldDB" id="A0AA87UR47"/>
<dbReference type="EMBL" id="BJUU01000002">
    <property type="protein sequence ID" value="GEK79139.1"/>
    <property type="molecule type" value="Genomic_DNA"/>
</dbReference>